<dbReference type="Proteomes" id="UP000023152">
    <property type="component" value="Unassembled WGS sequence"/>
</dbReference>
<keyword evidence="1" id="KW-0175">Coiled coil</keyword>
<evidence type="ECO:0000313" key="2">
    <source>
        <dbReference type="EMBL" id="ETO03027.1"/>
    </source>
</evidence>
<feature type="coiled-coil region" evidence="1">
    <location>
        <begin position="3"/>
        <end position="30"/>
    </location>
</feature>
<accession>X6LPG1</accession>
<reference evidence="2 3" key="1">
    <citation type="journal article" date="2013" name="Curr. Biol.">
        <title>The Genome of the Foraminiferan Reticulomyxa filosa.</title>
        <authorList>
            <person name="Glockner G."/>
            <person name="Hulsmann N."/>
            <person name="Schleicher M."/>
            <person name="Noegel A.A."/>
            <person name="Eichinger L."/>
            <person name="Gallinger C."/>
            <person name="Pawlowski J."/>
            <person name="Sierra R."/>
            <person name="Euteneuer U."/>
            <person name="Pillet L."/>
            <person name="Moustafa A."/>
            <person name="Platzer M."/>
            <person name="Groth M."/>
            <person name="Szafranski K."/>
            <person name="Schliwa M."/>
        </authorList>
    </citation>
    <scope>NUCLEOTIDE SEQUENCE [LARGE SCALE GENOMIC DNA]</scope>
</reference>
<protein>
    <submittedName>
        <fullName evidence="2">Uncharacterized protein</fullName>
    </submittedName>
</protein>
<keyword evidence="3" id="KW-1185">Reference proteome</keyword>
<sequence length="92" mass="11225">EEIRKLNLKNEKLKVKLQLKDEEIAHLKRHQKENLQLNSAKKITLVEMKKLKKDNKIRKKNQKMQMKLNLSMKVESNLSLSFYYLFYYRCNI</sequence>
<organism evidence="2 3">
    <name type="scientific">Reticulomyxa filosa</name>
    <dbReference type="NCBI Taxonomy" id="46433"/>
    <lineage>
        <taxon>Eukaryota</taxon>
        <taxon>Sar</taxon>
        <taxon>Rhizaria</taxon>
        <taxon>Retaria</taxon>
        <taxon>Foraminifera</taxon>
        <taxon>Monothalamids</taxon>
        <taxon>Reticulomyxidae</taxon>
        <taxon>Reticulomyxa</taxon>
    </lineage>
</organism>
<proteinExistence type="predicted"/>
<evidence type="ECO:0000256" key="1">
    <source>
        <dbReference type="SAM" id="Coils"/>
    </source>
</evidence>
<feature type="non-terminal residue" evidence="2">
    <location>
        <position position="1"/>
    </location>
</feature>
<comment type="caution">
    <text evidence="2">The sequence shown here is derived from an EMBL/GenBank/DDBJ whole genome shotgun (WGS) entry which is preliminary data.</text>
</comment>
<gene>
    <name evidence="2" type="ORF">RFI_34383</name>
</gene>
<name>X6LPG1_RETFI</name>
<evidence type="ECO:0000313" key="3">
    <source>
        <dbReference type="Proteomes" id="UP000023152"/>
    </source>
</evidence>
<dbReference type="AlphaFoldDB" id="X6LPG1"/>
<dbReference type="EMBL" id="ASPP01034350">
    <property type="protein sequence ID" value="ETO03027.1"/>
    <property type="molecule type" value="Genomic_DNA"/>
</dbReference>